<dbReference type="SUPFAM" id="SSF143100">
    <property type="entry name" value="TTHA1013/TTHA0281-like"/>
    <property type="match status" value="1"/>
</dbReference>
<proteinExistence type="predicted"/>
<comment type="caution">
    <text evidence="1">The sequence shown here is derived from an EMBL/GenBank/DDBJ whole genome shotgun (WGS) entry which is preliminary data.</text>
</comment>
<evidence type="ECO:0000313" key="1">
    <source>
        <dbReference type="EMBL" id="MCS3919029.1"/>
    </source>
</evidence>
<evidence type="ECO:0000313" key="2">
    <source>
        <dbReference type="Proteomes" id="UP001204798"/>
    </source>
</evidence>
<dbReference type="Gene3D" id="3.30.160.250">
    <property type="match status" value="1"/>
</dbReference>
<sequence>MVTMTEVQTLEFRIVRQVKTDPPLTFTVEIAYDREDKGYLAECVELDVATWGDTWDEAVENLLDAVWGVSEVLVHDHQSDPNLRDPRLSHARLVVSLDGEEALRKLLGL</sequence>
<keyword evidence="2" id="KW-1185">Reference proteome</keyword>
<protein>
    <submittedName>
        <fullName evidence="1">RNase H-like HicB family nuclease</fullName>
    </submittedName>
</protein>
<gene>
    <name evidence="1" type="ORF">M2350_001429</name>
</gene>
<dbReference type="EMBL" id="JANUCP010000002">
    <property type="protein sequence ID" value="MCS3919029.1"/>
    <property type="molecule type" value="Genomic_DNA"/>
</dbReference>
<reference evidence="1 2" key="1">
    <citation type="submission" date="2022-08" db="EMBL/GenBank/DDBJ databases">
        <title>Bacterial and archaeal communities from various locations to study Microbial Dark Matter (Phase II).</title>
        <authorList>
            <person name="Stepanauskas R."/>
        </authorList>
    </citation>
    <scope>NUCLEOTIDE SEQUENCE [LARGE SCALE GENOMIC DNA]</scope>
    <source>
        <strain evidence="1 2">PD1</strain>
    </source>
</reference>
<dbReference type="RefSeq" id="WP_259095108.1">
    <property type="nucleotide sequence ID" value="NZ_CP130454.1"/>
</dbReference>
<accession>A0ABT2EMX3</accession>
<organism evidence="1 2">
    <name type="scientific">Candidatus Fervidibacter sacchari</name>
    <dbReference type="NCBI Taxonomy" id="1448929"/>
    <lineage>
        <taxon>Bacteria</taxon>
        <taxon>Candidatus Fervidibacterota</taxon>
        <taxon>Candidatus Fervidibacter</taxon>
    </lineage>
</organism>
<dbReference type="Proteomes" id="UP001204798">
    <property type="component" value="Unassembled WGS sequence"/>
</dbReference>
<name>A0ABT2EMX3_9BACT</name>
<dbReference type="InterPro" id="IPR035069">
    <property type="entry name" value="TTHA1013/TTHA0281-like"/>
</dbReference>